<dbReference type="Gene3D" id="3.40.50.720">
    <property type="entry name" value="NAD(P)-binding Rossmann-like Domain"/>
    <property type="match status" value="1"/>
</dbReference>
<evidence type="ECO:0000256" key="1">
    <source>
        <dbReference type="ARBA" id="ARBA00004370"/>
    </source>
</evidence>
<dbReference type="RefSeq" id="WP_138364240.1">
    <property type="nucleotide sequence ID" value="NZ_VCEJ01000002.1"/>
</dbReference>
<evidence type="ECO:0000259" key="2">
    <source>
        <dbReference type="Pfam" id="PF01370"/>
    </source>
</evidence>
<dbReference type="SUPFAM" id="SSF51735">
    <property type="entry name" value="NAD(P)-binding Rossmann-fold domains"/>
    <property type="match status" value="1"/>
</dbReference>
<dbReference type="OrthoDB" id="9798632at2"/>
<gene>
    <name evidence="3" type="ORF">FEN17_05325</name>
</gene>
<organism evidence="3 4">
    <name type="scientific">Dyadobacter luticola</name>
    <dbReference type="NCBI Taxonomy" id="1979387"/>
    <lineage>
        <taxon>Bacteria</taxon>
        <taxon>Pseudomonadati</taxon>
        <taxon>Bacteroidota</taxon>
        <taxon>Cytophagia</taxon>
        <taxon>Cytophagales</taxon>
        <taxon>Spirosomataceae</taxon>
        <taxon>Dyadobacter</taxon>
    </lineage>
</organism>
<proteinExistence type="predicted"/>
<feature type="domain" description="NAD-dependent epimerase/dehydratase" evidence="2">
    <location>
        <begin position="10"/>
        <end position="118"/>
    </location>
</feature>
<keyword evidence="4" id="KW-1185">Reference proteome</keyword>
<dbReference type="Pfam" id="PF01370">
    <property type="entry name" value="Epimerase"/>
    <property type="match status" value="1"/>
</dbReference>
<comment type="subcellular location">
    <subcellularLocation>
        <location evidence="1">Membrane</location>
    </subcellularLocation>
</comment>
<dbReference type="AlphaFoldDB" id="A0A5R9L3B4"/>
<dbReference type="GO" id="GO:0016020">
    <property type="term" value="C:membrane"/>
    <property type="evidence" value="ECO:0007669"/>
    <property type="project" value="UniProtKB-SubCell"/>
</dbReference>
<dbReference type="InterPro" id="IPR001509">
    <property type="entry name" value="Epimerase_deHydtase"/>
</dbReference>
<dbReference type="Proteomes" id="UP000306402">
    <property type="component" value="Unassembled WGS sequence"/>
</dbReference>
<reference evidence="3 4" key="1">
    <citation type="submission" date="2019-05" db="EMBL/GenBank/DDBJ databases">
        <authorList>
            <person name="Qu J.-H."/>
        </authorList>
    </citation>
    <scope>NUCLEOTIDE SEQUENCE [LARGE SCALE GENOMIC DNA]</scope>
    <source>
        <strain evidence="3 4">T17</strain>
    </source>
</reference>
<evidence type="ECO:0000313" key="3">
    <source>
        <dbReference type="EMBL" id="TLV03033.1"/>
    </source>
</evidence>
<dbReference type="EMBL" id="VCEJ01000002">
    <property type="protein sequence ID" value="TLV03033.1"/>
    <property type="molecule type" value="Genomic_DNA"/>
</dbReference>
<accession>A0A5R9L3B4</accession>
<sequence length="227" mass="25646">MVLNDKIRAIVTGVTGMVGEGVLQECLEDPDVESVLIINRKPSGFSHPKLREIIHKDFQNIKPIENQLSGYNACYFCLGVSSVGMKEPEYTRLTYDLTLHVATILSRLNPDMTFCYVSGAGTDSTEKGGQMWARVKGKTENDLMKLPFKQVFAFRPGLMKARAGARNVLSFYKYLIWLYPVIKAIFPNYASLLSQLGQAMLKVTKYGYDKKILEVKDINELADRQYI</sequence>
<dbReference type="InterPro" id="IPR036291">
    <property type="entry name" value="NAD(P)-bd_dom_sf"/>
</dbReference>
<dbReference type="PANTHER" id="PTHR14097">
    <property type="entry name" value="OXIDOREDUCTASE HTATIP2"/>
    <property type="match status" value="1"/>
</dbReference>
<comment type="caution">
    <text evidence="3">The sequence shown here is derived from an EMBL/GenBank/DDBJ whole genome shotgun (WGS) entry which is preliminary data.</text>
</comment>
<dbReference type="PANTHER" id="PTHR14097:SF8">
    <property type="entry name" value="NAD(P)-BINDING DOMAIN-CONTAINING PROTEIN"/>
    <property type="match status" value="1"/>
</dbReference>
<protein>
    <submittedName>
        <fullName evidence="3">Epimerase</fullName>
    </submittedName>
</protein>
<name>A0A5R9L3B4_9BACT</name>
<evidence type="ECO:0000313" key="4">
    <source>
        <dbReference type="Proteomes" id="UP000306402"/>
    </source>
</evidence>